<dbReference type="Gene3D" id="3.10.20.230">
    <property type="entry name" value="Doublecortin domain"/>
    <property type="match status" value="1"/>
</dbReference>
<dbReference type="PROSITE" id="PS50309">
    <property type="entry name" value="DC"/>
    <property type="match status" value="1"/>
</dbReference>
<feature type="domain" description="Doublecortin" evidence="1">
    <location>
        <begin position="43"/>
        <end position="123"/>
    </location>
</feature>
<name>A0A915Q557_9BILA</name>
<evidence type="ECO:0000313" key="3">
    <source>
        <dbReference type="WBParaSite" id="sdigi.contig97.g4246.t1"/>
    </source>
</evidence>
<accession>A0A915Q557</accession>
<dbReference type="AlphaFoldDB" id="A0A915Q557"/>
<reference evidence="3" key="1">
    <citation type="submission" date="2022-11" db="UniProtKB">
        <authorList>
            <consortium name="WormBaseParasite"/>
        </authorList>
    </citation>
    <scope>IDENTIFICATION</scope>
</reference>
<dbReference type="SMART" id="SM00537">
    <property type="entry name" value="DCX"/>
    <property type="match status" value="1"/>
</dbReference>
<evidence type="ECO:0000313" key="2">
    <source>
        <dbReference type="Proteomes" id="UP000887581"/>
    </source>
</evidence>
<dbReference type="WBParaSite" id="sdigi.contig97.g4246.t1">
    <property type="protein sequence ID" value="sdigi.contig97.g4246.t1"/>
    <property type="gene ID" value="sdigi.contig97.g4246"/>
</dbReference>
<proteinExistence type="predicted"/>
<dbReference type="PANTHER" id="PTHR23004">
    <property type="entry name" value="DOUBLECORTIN DOMAIN CONTAINING 2"/>
    <property type="match status" value="1"/>
</dbReference>
<keyword evidence="2" id="KW-1185">Reference proteome</keyword>
<evidence type="ECO:0000259" key="1">
    <source>
        <dbReference type="PROSITE" id="PS50309"/>
    </source>
</evidence>
<dbReference type="GO" id="GO:0005874">
    <property type="term" value="C:microtubule"/>
    <property type="evidence" value="ECO:0007669"/>
    <property type="project" value="TreeGrafter"/>
</dbReference>
<dbReference type="PANTHER" id="PTHR23004:SF11">
    <property type="entry name" value="PROTEIN RPI-1"/>
    <property type="match status" value="1"/>
</dbReference>
<dbReference type="InterPro" id="IPR036572">
    <property type="entry name" value="Doublecortin_dom_sf"/>
</dbReference>
<dbReference type="CDD" id="cd01617">
    <property type="entry name" value="DCX"/>
    <property type="match status" value="1"/>
</dbReference>
<dbReference type="Pfam" id="PF03607">
    <property type="entry name" value="DCX"/>
    <property type="match status" value="1"/>
</dbReference>
<protein>
    <submittedName>
        <fullName evidence="3">Doublecortin domain-containing protein</fullName>
    </submittedName>
</protein>
<dbReference type="GO" id="GO:0005815">
    <property type="term" value="C:microtubule organizing center"/>
    <property type="evidence" value="ECO:0007669"/>
    <property type="project" value="TreeGrafter"/>
</dbReference>
<dbReference type="InterPro" id="IPR003533">
    <property type="entry name" value="Doublecortin_dom"/>
</dbReference>
<organism evidence="2 3">
    <name type="scientific">Setaria digitata</name>
    <dbReference type="NCBI Taxonomy" id="48799"/>
    <lineage>
        <taxon>Eukaryota</taxon>
        <taxon>Metazoa</taxon>
        <taxon>Ecdysozoa</taxon>
        <taxon>Nematoda</taxon>
        <taxon>Chromadorea</taxon>
        <taxon>Rhabditida</taxon>
        <taxon>Spirurina</taxon>
        <taxon>Spiruromorpha</taxon>
        <taxon>Filarioidea</taxon>
        <taxon>Setariidae</taxon>
        <taxon>Setaria</taxon>
    </lineage>
</organism>
<dbReference type="SUPFAM" id="SSF89837">
    <property type="entry name" value="Doublecortin (DC)"/>
    <property type="match status" value="1"/>
</dbReference>
<dbReference type="GO" id="GO:0035556">
    <property type="term" value="P:intracellular signal transduction"/>
    <property type="evidence" value="ECO:0007669"/>
    <property type="project" value="InterPro"/>
</dbReference>
<sequence length="262" mass="28903">MRVISKQQEKEKKNVTCQQNYQYFEPEVKPHHQSSMEEANSKKRVKIYKNGDVSFKGLKVVISTDQFESVQAFLDSIKEKIDFKQTAGKLYTLSGKLIQSMDELEDSKEYVAALNIFTPLLYGYTKFVTTATGEIKKESEDASTTPLLGNTSQEDKIKGTKVVRKGVETGGNLPLGTGNNLSPCAKANFTSPSVSPAATATVATTEMLGATKMKAGHRPSTISIKNRTPTPKPTGELATIPKQHFCLLFTTLHQRSIDDDVF</sequence>
<dbReference type="Proteomes" id="UP000887581">
    <property type="component" value="Unplaced"/>
</dbReference>